<evidence type="ECO:0000313" key="2">
    <source>
        <dbReference type="Proteomes" id="UP000321735"/>
    </source>
</evidence>
<evidence type="ECO:0000313" key="1">
    <source>
        <dbReference type="EMBL" id="QDZ77584.1"/>
    </source>
</evidence>
<gene>
    <name evidence="1" type="ORF">D0437_33915</name>
</gene>
<protein>
    <submittedName>
        <fullName evidence="1">Isochorismatase</fullName>
    </submittedName>
</protein>
<dbReference type="SUPFAM" id="SSF52499">
    <property type="entry name" value="Isochorismatase-like hydrolases"/>
    <property type="match status" value="1"/>
</dbReference>
<dbReference type="Gene3D" id="3.40.50.850">
    <property type="entry name" value="Isochorismatase-like"/>
    <property type="match status" value="1"/>
</dbReference>
<dbReference type="Proteomes" id="UP000321735">
    <property type="component" value="Chromosome"/>
</dbReference>
<organism evidence="1 2">
    <name type="scientific">Bacillus cereus</name>
    <dbReference type="NCBI Taxonomy" id="1396"/>
    <lineage>
        <taxon>Bacteria</taxon>
        <taxon>Bacillati</taxon>
        <taxon>Bacillota</taxon>
        <taxon>Bacilli</taxon>
        <taxon>Bacillales</taxon>
        <taxon>Bacillaceae</taxon>
        <taxon>Bacillus</taxon>
        <taxon>Bacillus cereus group</taxon>
    </lineage>
</organism>
<proteinExistence type="predicted"/>
<reference evidence="1 2" key="1">
    <citation type="journal article" date="2019" name="Ecotoxicol. Environ. Saf.">
        <title>Microbial characterization of heavy metal resistant bacterial strains isolated from an electroplating wastewater treatment plant.</title>
        <authorList>
            <person name="Cai X."/>
            <person name="Zheng X."/>
            <person name="Zhang D."/>
            <person name="Iqbal W."/>
            <person name="Liu C."/>
            <person name="Yang B."/>
            <person name="Zhao X."/>
            <person name="Lu X."/>
            <person name="Mao Y."/>
        </authorList>
    </citation>
    <scope>NUCLEOTIDE SEQUENCE [LARGE SCALE GENOMIC DNA]</scope>
    <source>
        <strain evidence="1 2">Co1-1</strain>
    </source>
</reference>
<dbReference type="AlphaFoldDB" id="A0A9X7M2M1"/>
<accession>A0A9X7M2M1</accession>
<name>A0A9X7M2M1_BACCE</name>
<dbReference type="InterPro" id="IPR036380">
    <property type="entry name" value="Isochorismatase-like_sf"/>
</dbReference>
<dbReference type="EMBL" id="CP031778">
    <property type="protein sequence ID" value="QDZ77584.1"/>
    <property type="molecule type" value="Genomic_DNA"/>
</dbReference>
<sequence length="65" mass="7399">MKPLQVDFQKTALLVIDLQKGIVPIPDGKEVVKKATYLIQQFRENSGFISFICVDFHDGEDYLTP</sequence>
<feature type="non-terminal residue" evidence="1">
    <location>
        <position position="65"/>
    </location>
</feature>